<gene>
    <name evidence="1" type="ORF">RBSH_05210</name>
</gene>
<reference evidence="1 2" key="1">
    <citation type="journal article" date="2013" name="Mar. Genomics">
        <title>Expression of sulfatases in Rhodopirellula baltica and the diversity of sulfatases in the genus Rhodopirellula.</title>
        <authorList>
            <person name="Wegner C.E."/>
            <person name="Richter-Heitmann T."/>
            <person name="Klindworth A."/>
            <person name="Klockow C."/>
            <person name="Richter M."/>
            <person name="Achstetter T."/>
            <person name="Glockner F.O."/>
            <person name="Harder J."/>
        </authorList>
    </citation>
    <scope>NUCLEOTIDE SEQUENCE [LARGE SCALE GENOMIC DNA]</scope>
    <source>
        <strain evidence="1 2">SH28</strain>
    </source>
</reference>
<sequence length="42" mass="4691">MARIRKISRCIKFRAVCNADQNSRGLVRSTKQAGNPKYAPNA</sequence>
<dbReference type="EMBL" id="AMCW01000145">
    <property type="protein sequence ID" value="EKJ99455.1"/>
    <property type="molecule type" value="Genomic_DNA"/>
</dbReference>
<evidence type="ECO:0000313" key="2">
    <source>
        <dbReference type="Proteomes" id="UP000007993"/>
    </source>
</evidence>
<dbReference type="AlphaFoldDB" id="K5E125"/>
<dbReference type="PATRIC" id="fig|993517.3.peg.5640"/>
<comment type="caution">
    <text evidence="1">The sequence shown here is derived from an EMBL/GenBank/DDBJ whole genome shotgun (WGS) entry which is preliminary data.</text>
</comment>
<protein>
    <submittedName>
        <fullName evidence="1">Uncharacterized protein</fullName>
    </submittedName>
</protein>
<organism evidence="1 2">
    <name type="scientific">Rhodopirellula baltica SH28</name>
    <dbReference type="NCBI Taxonomy" id="993517"/>
    <lineage>
        <taxon>Bacteria</taxon>
        <taxon>Pseudomonadati</taxon>
        <taxon>Planctomycetota</taxon>
        <taxon>Planctomycetia</taxon>
        <taxon>Pirellulales</taxon>
        <taxon>Pirellulaceae</taxon>
        <taxon>Rhodopirellula</taxon>
    </lineage>
</organism>
<accession>K5E125</accession>
<name>K5E125_RHOBT</name>
<proteinExistence type="predicted"/>
<dbReference type="Proteomes" id="UP000007993">
    <property type="component" value="Unassembled WGS sequence"/>
</dbReference>
<evidence type="ECO:0000313" key="1">
    <source>
        <dbReference type="EMBL" id="EKJ99455.1"/>
    </source>
</evidence>